<evidence type="ECO:0000313" key="4">
    <source>
        <dbReference type="EMBL" id="KAA0193152.1"/>
    </source>
</evidence>
<accession>A0A8E0S057</accession>
<dbReference type="PANTHER" id="PTHR13473:SF0">
    <property type="entry name" value="LARGE RIBOSOMAL SUBUNIT PROTEIN ML48"/>
    <property type="match status" value="1"/>
</dbReference>
<evidence type="ECO:0000256" key="2">
    <source>
        <dbReference type="ARBA" id="ARBA00023274"/>
    </source>
</evidence>
<evidence type="ECO:0000313" key="5">
    <source>
        <dbReference type="Proteomes" id="UP000728185"/>
    </source>
</evidence>
<feature type="domain" description="Small ribosomal subunit protein uS10" evidence="3">
    <location>
        <begin position="67"/>
        <end position="161"/>
    </location>
</feature>
<keyword evidence="1 4" id="KW-0689">Ribosomal protein</keyword>
<dbReference type="PANTHER" id="PTHR13473">
    <property type="entry name" value="MITOCHONDRIAL RIBOSOMAL PROTEIN L48"/>
    <property type="match status" value="1"/>
</dbReference>
<gene>
    <name evidence="4" type="ORF">FBUS_04210</name>
</gene>
<dbReference type="SUPFAM" id="SSF54999">
    <property type="entry name" value="Ribosomal protein S10"/>
    <property type="match status" value="1"/>
</dbReference>
<keyword evidence="2" id="KW-0687">Ribonucleoprotein</keyword>
<organism evidence="4 5">
    <name type="scientific">Fasciolopsis buskii</name>
    <dbReference type="NCBI Taxonomy" id="27845"/>
    <lineage>
        <taxon>Eukaryota</taxon>
        <taxon>Metazoa</taxon>
        <taxon>Spiralia</taxon>
        <taxon>Lophotrochozoa</taxon>
        <taxon>Platyhelminthes</taxon>
        <taxon>Trematoda</taxon>
        <taxon>Digenea</taxon>
        <taxon>Plagiorchiida</taxon>
        <taxon>Echinostomata</taxon>
        <taxon>Echinostomatoidea</taxon>
        <taxon>Fasciolidae</taxon>
        <taxon>Fasciolopsis</taxon>
    </lineage>
</organism>
<dbReference type="InterPro" id="IPR027487">
    <property type="entry name" value="Ribosomal_mL48"/>
</dbReference>
<evidence type="ECO:0000256" key="1">
    <source>
        <dbReference type="ARBA" id="ARBA00022980"/>
    </source>
</evidence>
<sequence length="190" mass="22171">MDFLRNARVFTGHTISQSITCFPNRSLRYSSRTKRLDPPYLVDPGYFIGFISNQLAKPPIPIYTELQFDLRSFDFVVLEHFVKYLRKLFGKLDLEFTGFALPAQRTTYKLYHQNSTNVRTEFELSKYRRIFRVASLKAIHLPIVMDLIYQNLPEGLELSVGKTDPNADTERYVPQLEVQALQNELSKLNK</sequence>
<reference evidence="4" key="1">
    <citation type="submission" date="2019-05" db="EMBL/GenBank/DDBJ databases">
        <title>Annotation for the trematode Fasciolopsis buski.</title>
        <authorList>
            <person name="Choi Y.-J."/>
        </authorList>
    </citation>
    <scope>NUCLEOTIDE SEQUENCE</scope>
    <source>
        <strain evidence="4">HT</strain>
        <tissue evidence="4">Whole worm</tissue>
    </source>
</reference>
<dbReference type="Proteomes" id="UP000728185">
    <property type="component" value="Unassembled WGS sequence"/>
</dbReference>
<dbReference type="GO" id="GO:1990904">
    <property type="term" value="C:ribonucleoprotein complex"/>
    <property type="evidence" value="ECO:0007669"/>
    <property type="project" value="UniProtKB-KW"/>
</dbReference>
<dbReference type="SMART" id="SM01403">
    <property type="entry name" value="Ribosomal_S10"/>
    <property type="match status" value="1"/>
</dbReference>
<dbReference type="GO" id="GO:0005761">
    <property type="term" value="C:mitochondrial ribosome"/>
    <property type="evidence" value="ECO:0007669"/>
    <property type="project" value="InterPro"/>
</dbReference>
<dbReference type="Gene3D" id="3.30.70.600">
    <property type="entry name" value="Ribosomal protein S10 domain"/>
    <property type="match status" value="1"/>
</dbReference>
<dbReference type="OrthoDB" id="5984298at2759"/>
<dbReference type="InterPro" id="IPR027486">
    <property type="entry name" value="Ribosomal_uS10_dom"/>
</dbReference>
<protein>
    <submittedName>
        <fullName evidence="4">39S ribosomal protein L48</fullName>
    </submittedName>
</protein>
<dbReference type="InterPro" id="IPR036838">
    <property type="entry name" value="Ribosomal_uS10_dom_sf"/>
</dbReference>
<dbReference type="AlphaFoldDB" id="A0A8E0S057"/>
<comment type="caution">
    <text evidence="4">The sequence shown here is derived from an EMBL/GenBank/DDBJ whole genome shotgun (WGS) entry which is preliminary data.</text>
</comment>
<name>A0A8E0S057_9TREM</name>
<keyword evidence="5" id="KW-1185">Reference proteome</keyword>
<dbReference type="Pfam" id="PF00338">
    <property type="entry name" value="Ribosomal_S10"/>
    <property type="match status" value="1"/>
</dbReference>
<evidence type="ECO:0000259" key="3">
    <source>
        <dbReference type="SMART" id="SM01403"/>
    </source>
</evidence>
<dbReference type="EMBL" id="LUCM01005223">
    <property type="protein sequence ID" value="KAA0193152.1"/>
    <property type="molecule type" value="Genomic_DNA"/>
</dbReference>
<proteinExistence type="predicted"/>